<dbReference type="OrthoDB" id="9809101at2"/>
<dbReference type="PROSITE" id="PS00958">
    <property type="entry name" value="TRANSALDOLASE_2"/>
    <property type="match status" value="1"/>
</dbReference>
<dbReference type="PANTHER" id="PTHR10683:SF18">
    <property type="entry name" value="TRANSALDOLASE"/>
    <property type="match status" value="1"/>
</dbReference>
<dbReference type="PATRIC" id="fig|1202538.3.peg.124"/>
<sequence>MNILTFLKKNTKISIDSADINLIKNYNFDSITSNPSLILSSIINKSYNLILKKFFLNFNKNILLDSDESISFYDNLLIYIICNLIKFINDKISIEIPARISYNYNKIIIYSKKIIYLCDFFGIEKNKILIKIPATDSGIKAASKLKIFGIECNLTLIFDMNQVKKCFDNNIYIISPFVGRISDSLYCKYDSGVNFVKNIYNYKKKYNYKTKIMAASFRNLNQIINLSFCDYITISPIFFNKLIMKNINFNIIKNNKFDCFNLNFLNKISSKLLLNGIKQFDNDHNKMINLLSFLINNFN</sequence>
<name>J3TW56_CARRU</name>
<evidence type="ECO:0000313" key="3">
    <source>
        <dbReference type="Proteomes" id="UP000003934"/>
    </source>
</evidence>
<dbReference type="KEGG" id="crh:A353_0149"/>
<keyword evidence="3" id="KW-1185">Reference proteome</keyword>
<dbReference type="Gene3D" id="3.20.20.70">
    <property type="entry name" value="Aldolase class I"/>
    <property type="match status" value="1"/>
</dbReference>
<reference evidence="2 3" key="1">
    <citation type="journal article" date="2012" name="Mol. Biol. Evol.">
        <title>Genome reduction and co-evolution between the primary and secondary bacterial symbionts of psyllids.</title>
        <authorList>
            <person name="Sloan D.B."/>
            <person name="Moran N.A."/>
        </authorList>
    </citation>
    <scope>NUCLEOTIDE SEQUENCE [LARGE SCALE GENOMIC DNA]</scope>
    <source>
        <strain evidence="2 3">HC</strain>
    </source>
</reference>
<keyword evidence="1" id="KW-0704">Schiff base</keyword>
<dbReference type="InterPro" id="IPR018225">
    <property type="entry name" value="Transaldolase_AS"/>
</dbReference>
<dbReference type="GeneID" id="67454678"/>
<evidence type="ECO:0000313" key="2">
    <source>
        <dbReference type="EMBL" id="AFP83980.1"/>
    </source>
</evidence>
<dbReference type="EMBL" id="CP003543">
    <property type="protein sequence ID" value="AFP83980.1"/>
    <property type="molecule type" value="Genomic_DNA"/>
</dbReference>
<dbReference type="PANTHER" id="PTHR10683">
    <property type="entry name" value="TRANSALDOLASE"/>
    <property type="match status" value="1"/>
</dbReference>
<dbReference type="UniPathway" id="UPA00115">
    <property type="reaction ID" value="UER00414"/>
</dbReference>
<dbReference type="HOGENOM" id="CLU_047470_0_1_6"/>
<dbReference type="Pfam" id="PF00923">
    <property type="entry name" value="TAL_FSA"/>
    <property type="match status" value="1"/>
</dbReference>
<dbReference type="InterPro" id="IPR013785">
    <property type="entry name" value="Aldolase_TIM"/>
</dbReference>
<dbReference type="Proteomes" id="UP000003934">
    <property type="component" value="Chromosome"/>
</dbReference>
<gene>
    <name evidence="2" type="primary">talA</name>
    <name evidence="2" type="ORF">A353_0149</name>
</gene>
<organism evidence="2 3">
    <name type="scientific">Candidatus Carsonella ruddii HC isolate Thao2000</name>
    <dbReference type="NCBI Taxonomy" id="1202538"/>
    <lineage>
        <taxon>Bacteria</taxon>
        <taxon>Pseudomonadati</taxon>
        <taxon>Pseudomonadota</taxon>
        <taxon>Gammaproteobacteria</taxon>
        <taxon>Oceanospirillales</taxon>
        <taxon>Halomonadaceae</taxon>
        <taxon>Zymobacter group</taxon>
        <taxon>Candidatus Carsonella</taxon>
    </lineage>
</organism>
<dbReference type="AlphaFoldDB" id="J3TW56"/>
<dbReference type="InterPro" id="IPR001585">
    <property type="entry name" value="TAL/FSA"/>
</dbReference>
<dbReference type="SUPFAM" id="SSF51569">
    <property type="entry name" value="Aldolase"/>
    <property type="match status" value="1"/>
</dbReference>
<dbReference type="GO" id="GO:0005975">
    <property type="term" value="P:carbohydrate metabolic process"/>
    <property type="evidence" value="ECO:0007669"/>
    <property type="project" value="InterPro"/>
</dbReference>
<evidence type="ECO:0000256" key="1">
    <source>
        <dbReference type="ARBA" id="ARBA00023270"/>
    </source>
</evidence>
<proteinExistence type="predicted"/>
<accession>J3TW56</accession>
<protein>
    <submittedName>
        <fullName evidence="2">Transaldolase</fullName>
    </submittedName>
</protein>
<dbReference type="GO" id="GO:0006098">
    <property type="term" value="P:pentose-phosphate shunt"/>
    <property type="evidence" value="ECO:0007669"/>
    <property type="project" value="UniProtKB-UniPathway"/>
</dbReference>
<dbReference type="STRING" id="1202538.A353_0149"/>
<dbReference type="RefSeq" id="WP_014887280.1">
    <property type="nucleotide sequence ID" value="NC_018416.1"/>
</dbReference>